<reference evidence="1 2" key="1">
    <citation type="journal article" date="2015" name="Int. J. Syst. Evol. Microbiol.">
        <title>Amycolatopsis rhabdoformis sp. nov., an actinomycete isolated from a tropical forest soil.</title>
        <authorList>
            <person name="Souza W.R."/>
            <person name="Silva R.E."/>
            <person name="Goodfellow M."/>
            <person name="Busarakam K."/>
            <person name="Figueiro F.S."/>
            <person name="Ferreira D."/>
            <person name="Rodrigues-Filho E."/>
            <person name="Moraes L.A.B."/>
            <person name="Zucchi T.D."/>
        </authorList>
    </citation>
    <scope>NUCLEOTIDE SEQUENCE [LARGE SCALE GENOMIC DNA]</scope>
    <source>
        <strain evidence="1 2">NCIMB 14900</strain>
    </source>
</reference>
<sequence length="95" mass="10201">MPGGIRTNLQRHQVDDAEFAEIARTYAWKTTEQGASTSVLLAAPPLLAGVGGRYFEDNNKAELNVAPSRDGVAAHALDPEAATLLWEVSLDLLAR</sequence>
<organism evidence="1 2">
    <name type="scientific">Amycolatopsis rhabdoformis</name>
    <dbReference type="NCBI Taxonomy" id="1448059"/>
    <lineage>
        <taxon>Bacteria</taxon>
        <taxon>Bacillati</taxon>
        <taxon>Actinomycetota</taxon>
        <taxon>Actinomycetes</taxon>
        <taxon>Pseudonocardiales</taxon>
        <taxon>Pseudonocardiaceae</taxon>
        <taxon>Amycolatopsis</taxon>
    </lineage>
</organism>
<dbReference type="Proteomes" id="UP001330812">
    <property type="component" value="Chromosome"/>
</dbReference>
<dbReference type="Gene3D" id="3.40.50.720">
    <property type="entry name" value="NAD(P)-binding Rossmann-like Domain"/>
    <property type="match status" value="1"/>
</dbReference>
<proteinExistence type="predicted"/>
<dbReference type="EMBL" id="CP142149">
    <property type="protein sequence ID" value="WSE29768.1"/>
    <property type="molecule type" value="Genomic_DNA"/>
</dbReference>
<name>A0ABZ1I883_9PSEU</name>
<protein>
    <recommendedName>
        <fullName evidence="3">Short-chain dehydrogenase</fullName>
    </recommendedName>
</protein>
<evidence type="ECO:0008006" key="3">
    <source>
        <dbReference type="Google" id="ProtNLM"/>
    </source>
</evidence>
<keyword evidence="2" id="KW-1185">Reference proteome</keyword>
<evidence type="ECO:0000313" key="2">
    <source>
        <dbReference type="Proteomes" id="UP001330812"/>
    </source>
</evidence>
<evidence type="ECO:0000313" key="1">
    <source>
        <dbReference type="EMBL" id="WSE29768.1"/>
    </source>
</evidence>
<gene>
    <name evidence="1" type="ORF">VSH64_44450</name>
</gene>
<dbReference type="RefSeq" id="WP_326568726.1">
    <property type="nucleotide sequence ID" value="NZ_CP142149.1"/>
</dbReference>
<accession>A0ABZ1I883</accession>